<keyword evidence="2" id="KW-0472">Membrane</keyword>
<evidence type="ECO:0008006" key="5">
    <source>
        <dbReference type="Google" id="ProtNLM"/>
    </source>
</evidence>
<dbReference type="EMBL" id="CP029556">
    <property type="protein sequence ID" value="AXA84952.1"/>
    <property type="molecule type" value="Genomic_DNA"/>
</dbReference>
<protein>
    <recommendedName>
        <fullName evidence="5">DUF2946 domain-containing protein</fullName>
    </recommendedName>
</protein>
<dbReference type="Proteomes" id="UP000251842">
    <property type="component" value="Chromosome"/>
</dbReference>
<keyword evidence="4" id="KW-1185">Reference proteome</keyword>
<proteinExistence type="predicted"/>
<dbReference type="KEGG" id="lue:DCD74_09925"/>
<evidence type="ECO:0000256" key="2">
    <source>
        <dbReference type="SAM" id="Phobius"/>
    </source>
</evidence>
<accession>A0A344J7E2</accession>
<evidence type="ECO:0000313" key="3">
    <source>
        <dbReference type="EMBL" id="AXA84952.1"/>
    </source>
</evidence>
<feature type="transmembrane region" description="Helical" evidence="2">
    <location>
        <begin position="45"/>
        <end position="64"/>
    </location>
</feature>
<sequence>MSARPSSRTRSEQLTCIKSPVSAPADNGGRDAVSRPLFLSMRLRVFHRAVLMLAMLAAMLLALLPTLGRLAQASTAPQPTSITQQALTALCTMEGLKQVALPVLAAASTHAHLQHDAPAPMPHHPQGDAGQDCDYCPLLASLVALAAIALGLWPHPASSLSLTARAPIRVAHRHPSGLVSRGPPARA</sequence>
<dbReference type="AlphaFoldDB" id="A0A344J7E2"/>
<organism evidence="3 4">
    <name type="scientific">Solilutibacter oculi</name>
    <dbReference type="NCBI Taxonomy" id="2698682"/>
    <lineage>
        <taxon>Bacteria</taxon>
        <taxon>Pseudomonadati</taxon>
        <taxon>Pseudomonadota</taxon>
        <taxon>Gammaproteobacteria</taxon>
        <taxon>Lysobacterales</taxon>
        <taxon>Lysobacteraceae</taxon>
        <taxon>Solilutibacter</taxon>
    </lineage>
</organism>
<feature type="compositionally biased region" description="Polar residues" evidence="1">
    <location>
        <begin position="1"/>
        <end position="16"/>
    </location>
</feature>
<gene>
    <name evidence="3" type="ORF">DCD74_09925</name>
</gene>
<evidence type="ECO:0000256" key="1">
    <source>
        <dbReference type="SAM" id="MobiDB-lite"/>
    </source>
</evidence>
<name>A0A344J7E2_9GAMM</name>
<reference evidence="4" key="1">
    <citation type="submission" date="2018-05" db="EMBL/GenBank/DDBJ databases">
        <title>Luteimonas pekinense sp. nov., isolated from human Meibomian gland secretions, Beijing, China.</title>
        <authorList>
            <person name="Wen T."/>
            <person name="Bai H."/>
            <person name="Lv H."/>
        </authorList>
    </citation>
    <scope>NUCLEOTIDE SEQUENCE [LARGE SCALE GENOMIC DNA]</scope>
    <source>
        <strain evidence="4">83-4</strain>
    </source>
</reference>
<keyword evidence="2" id="KW-0812">Transmembrane</keyword>
<dbReference type="Pfam" id="PF11162">
    <property type="entry name" value="DUF2946"/>
    <property type="match status" value="1"/>
</dbReference>
<evidence type="ECO:0000313" key="4">
    <source>
        <dbReference type="Proteomes" id="UP000251842"/>
    </source>
</evidence>
<dbReference type="InterPro" id="IPR021333">
    <property type="entry name" value="DUF2946"/>
</dbReference>
<keyword evidence="2" id="KW-1133">Transmembrane helix</keyword>
<dbReference type="OrthoDB" id="6058832at2"/>
<feature type="region of interest" description="Disordered" evidence="1">
    <location>
        <begin position="1"/>
        <end position="29"/>
    </location>
</feature>